<dbReference type="AlphaFoldDB" id="A0A0V1BWA3"/>
<proteinExistence type="predicted"/>
<sequence length="158" mass="18160">MAVLMIQKKMRRVHFRLLCSMRKVIRGWASESEYAEGSNHDAQFPLKPSVSKLIQFFECTLRDIIITGIEKLLLILLFRIGCPGSENRTLRVQHVKLYGLPPCYTLPNDKYRFAHCKHSGIKWLEWCSGCEKASDSALVCTLDCMTFDYINVPTNALM</sequence>
<dbReference type="InParanoid" id="A0A0V1BWA3"/>
<gene>
    <name evidence="1" type="ORF">T01_6572</name>
</gene>
<evidence type="ECO:0000313" key="1">
    <source>
        <dbReference type="EMBL" id="KRY41419.1"/>
    </source>
</evidence>
<comment type="caution">
    <text evidence="1">The sequence shown here is derived from an EMBL/GenBank/DDBJ whole genome shotgun (WGS) entry which is preliminary data.</text>
</comment>
<reference evidence="1 2" key="1">
    <citation type="submission" date="2015-01" db="EMBL/GenBank/DDBJ databases">
        <title>Evolution of Trichinella species and genotypes.</title>
        <authorList>
            <person name="Korhonen P.K."/>
            <person name="Edoardo P."/>
            <person name="Giuseppe L.R."/>
            <person name="Gasser R.B."/>
        </authorList>
    </citation>
    <scope>NUCLEOTIDE SEQUENCE [LARGE SCALE GENOMIC DNA]</scope>
    <source>
        <strain evidence="1">ISS3</strain>
    </source>
</reference>
<dbReference type="EMBL" id="JYDH01000008">
    <property type="protein sequence ID" value="KRY41419.1"/>
    <property type="molecule type" value="Genomic_DNA"/>
</dbReference>
<organism evidence="1 2">
    <name type="scientific">Trichinella spiralis</name>
    <name type="common">Trichina worm</name>
    <dbReference type="NCBI Taxonomy" id="6334"/>
    <lineage>
        <taxon>Eukaryota</taxon>
        <taxon>Metazoa</taxon>
        <taxon>Ecdysozoa</taxon>
        <taxon>Nematoda</taxon>
        <taxon>Enoplea</taxon>
        <taxon>Dorylaimia</taxon>
        <taxon>Trichinellida</taxon>
        <taxon>Trichinellidae</taxon>
        <taxon>Trichinella</taxon>
    </lineage>
</organism>
<keyword evidence="2" id="KW-1185">Reference proteome</keyword>
<dbReference type="Proteomes" id="UP000054776">
    <property type="component" value="Unassembled WGS sequence"/>
</dbReference>
<accession>A0A0V1BWA3</accession>
<protein>
    <submittedName>
        <fullName evidence="1">Uncharacterized protein</fullName>
    </submittedName>
</protein>
<evidence type="ECO:0000313" key="2">
    <source>
        <dbReference type="Proteomes" id="UP000054776"/>
    </source>
</evidence>
<name>A0A0V1BWA3_TRISP</name>